<organism evidence="5 6">
    <name type="scientific">Idiomarina piscisalsi</name>
    <dbReference type="NCBI Taxonomy" id="1096243"/>
    <lineage>
        <taxon>Bacteria</taxon>
        <taxon>Pseudomonadati</taxon>
        <taxon>Pseudomonadota</taxon>
        <taxon>Gammaproteobacteria</taxon>
        <taxon>Alteromonadales</taxon>
        <taxon>Idiomarinaceae</taxon>
        <taxon>Idiomarina</taxon>
    </lineage>
</organism>
<accession>A0ABN5ARH3</accession>
<name>A0ABN5ARH3_9GAMM</name>
<protein>
    <recommendedName>
        <fullName evidence="4">Putative pterin-4-alpha-carbinolamine dehydratase</fullName>
        <shortName evidence="4">PHS</shortName>
        <ecNumber evidence="4">4.2.1.96</ecNumber>
    </recommendedName>
    <alternativeName>
        <fullName evidence="4">4-alpha-hydroxy-tetrahydropterin dehydratase</fullName>
    </alternativeName>
    <alternativeName>
        <fullName evidence="4">Pterin carbinolamine dehydratase</fullName>
        <shortName evidence="4">PCD</shortName>
    </alternativeName>
</protein>
<dbReference type="Proteomes" id="UP000197717">
    <property type="component" value="Chromosome"/>
</dbReference>
<dbReference type="Gene3D" id="3.30.1360.20">
    <property type="entry name" value="Transcriptional coactivator/pterin dehydratase"/>
    <property type="match status" value="1"/>
</dbReference>
<comment type="similarity">
    <text evidence="2 4">Belongs to the pterin-4-alpha-carbinolamine dehydratase family.</text>
</comment>
<evidence type="ECO:0000256" key="2">
    <source>
        <dbReference type="ARBA" id="ARBA00006472"/>
    </source>
</evidence>
<dbReference type="EMBL" id="CP022133">
    <property type="protein sequence ID" value="ASG65915.1"/>
    <property type="molecule type" value="Genomic_DNA"/>
</dbReference>
<dbReference type="NCBIfam" id="NF002016">
    <property type="entry name" value="PRK00823.1-1"/>
    <property type="match status" value="1"/>
</dbReference>
<evidence type="ECO:0000313" key="5">
    <source>
        <dbReference type="EMBL" id="ASG65915.1"/>
    </source>
</evidence>
<dbReference type="EC" id="4.2.1.96" evidence="4"/>
<dbReference type="InterPro" id="IPR036428">
    <property type="entry name" value="PCD_sf"/>
</dbReference>
<dbReference type="HAMAP" id="MF_00434">
    <property type="entry name" value="Pterin_4_alpha"/>
    <property type="match status" value="1"/>
</dbReference>
<dbReference type="PANTHER" id="PTHR42805:SF1">
    <property type="entry name" value="PTERIN-4-ALPHA-CARBINOLAMINE DEHYDRATASE-RELATED"/>
    <property type="match status" value="1"/>
</dbReference>
<keyword evidence="3 4" id="KW-0456">Lyase</keyword>
<dbReference type="PANTHER" id="PTHR42805">
    <property type="entry name" value="PTERIN-4-ALPHA-CARBINOLAMINE DEHYDRATASE-RELATED"/>
    <property type="match status" value="1"/>
</dbReference>
<evidence type="ECO:0000313" key="6">
    <source>
        <dbReference type="Proteomes" id="UP000197717"/>
    </source>
</evidence>
<keyword evidence="6" id="KW-1185">Reference proteome</keyword>
<evidence type="ECO:0000256" key="3">
    <source>
        <dbReference type="ARBA" id="ARBA00023239"/>
    </source>
</evidence>
<proteinExistence type="inferred from homology"/>
<gene>
    <name evidence="5" type="ORF">CEW91_07080</name>
</gene>
<dbReference type="InterPro" id="IPR001533">
    <property type="entry name" value="Pterin_deHydtase"/>
</dbReference>
<sequence length="113" mass="13087">MAQLDQERCEACHADAPKVSDDELKELMREIPDWTPVTNDGVMMLQREYKFKNFKQALAFTNRVGEIAEEEKHHPEITTEWGKVTVTWWTHSINGLHKNDFIMAAKTDKVVDA</sequence>
<dbReference type="Pfam" id="PF01329">
    <property type="entry name" value="Pterin_4a"/>
    <property type="match status" value="1"/>
</dbReference>
<comment type="catalytic activity">
    <reaction evidence="1 4">
        <text>(4aS,6R)-4a-hydroxy-L-erythro-5,6,7,8-tetrahydrobiopterin = (6R)-L-erythro-6,7-dihydrobiopterin + H2O</text>
        <dbReference type="Rhea" id="RHEA:11920"/>
        <dbReference type="ChEBI" id="CHEBI:15377"/>
        <dbReference type="ChEBI" id="CHEBI:15642"/>
        <dbReference type="ChEBI" id="CHEBI:43120"/>
        <dbReference type="EC" id="4.2.1.96"/>
    </reaction>
</comment>
<dbReference type="SUPFAM" id="SSF55248">
    <property type="entry name" value="PCD-like"/>
    <property type="match status" value="1"/>
</dbReference>
<reference evidence="5 6" key="1">
    <citation type="submission" date="2017-06" db="EMBL/GenBank/DDBJ databases">
        <title>Complete genome sequence of Idiomarina piscisalsi strain 10PY1A isolated from soil of Soudi Arabia.</title>
        <authorList>
            <person name="Kim M.-C."/>
            <person name="Jung B.K."/>
            <person name="Budiyanto F."/>
            <person name="Nzila A."/>
            <person name="Shin J.-H."/>
        </authorList>
    </citation>
    <scope>NUCLEOTIDE SEQUENCE [LARGE SCALE GENOMIC DNA]</scope>
    <source>
        <strain evidence="5 6">10PY1A</strain>
    </source>
</reference>
<evidence type="ECO:0000256" key="1">
    <source>
        <dbReference type="ARBA" id="ARBA00001554"/>
    </source>
</evidence>
<evidence type="ECO:0000256" key="4">
    <source>
        <dbReference type="HAMAP-Rule" id="MF_00434"/>
    </source>
</evidence>
<dbReference type="InterPro" id="IPR050376">
    <property type="entry name" value="Pterin-4-alpha-carb_dehyd"/>
</dbReference>
<dbReference type="CDD" id="cd00913">
    <property type="entry name" value="PCD_DCoH_subfamily_a"/>
    <property type="match status" value="1"/>
</dbReference>
<dbReference type="RefSeq" id="WP_088768312.1">
    <property type="nucleotide sequence ID" value="NZ_CP022133.1"/>
</dbReference>